<evidence type="ECO:0000256" key="1">
    <source>
        <dbReference type="SAM" id="MobiDB-lite"/>
    </source>
</evidence>
<dbReference type="EMBL" id="JAYMYQ010000001">
    <property type="protein sequence ID" value="KAK7362157.1"/>
    <property type="molecule type" value="Genomic_DNA"/>
</dbReference>
<protein>
    <submittedName>
        <fullName evidence="2">Uncharacterized protein</fullName>
    </submittedName>
</protein>
<proteinExistence type="predicted"/>
<accession>A0AAN9MWV9</accession>
<name>A0AAN9MWV9_CANGL</name>
<sequence>MREQASRVISFGFGIKGKGISRGRPENRRVSGFSDAIVGSREQGLIDIAPRIPSSHTSRKGAELIEIHCASCTITPSSRTKSQPLLLALDSAMLAKTRTWSDEEAAENSDPKRTRTFASQPTRGEHKNRGPRLVRDKTETLKGAMTRDSNSPEMAVRGFKIPRNCTWTEPGRQLRFRFPLVVPPLRNRVPCPESICGL</sequence>
<dbReference type="Proteomes" id="UP001367508">
    <property type="component" value="Unassembled WGS sequence"/>
</dbReference>
<comment type="caution">
    <text evidence="2">The sequence shown here is derived from an EMBL/GenBank/DDBJ whole genome shotgun (WGS) entry which is preliminary data.</text>
</comment>
<reference evidence="2 3" key="1">
    <citation type="submission" date="2024-01" db="EMBL/GenBank/DDBJ databases">
        <title>The genomes of 5 underutilized Papilionoideae crops provide insights into root nodulation and disease resistanc.</title>
        <authorList>
            <person name="Jiang F."/>
        </authorList>
    </citation>
    <scope>NUCLEOTIDE SEQUENCE [LARGE SCALE GENOMIC DNA]</scope>
    <source>
        <strain evidence="2">LVBAO_FW01</strain>
        <tissue evidence="2">Leaves</tissue>
    </source>
</reference>
<feature type="region of interest" description="Disordered" evidence="1">
    <location>
        <begin position="100"/>
        <end position="130"/>
    </location>
</feature>
<keyword evidence="3" id="KW-1185">Reference proteome</keyword>
<evidence type="ECO:0000313" key="2">
    <source>
        <dbReference type="EMBL" id="KAK7362157.1"/>
    </source>
</evidence>
<evidence type="ECO:0000313" key="3">
    <source>
        <dbReference type="Proteomes" id="UP001367508"/>
    </source>
</evidence>
<dbReference type="AlphaFoldDB" id="A0AAN9MWV9"/>
<organism evidence="2 3">
    <name type="scientific">Canavalia gladiata</name>
    <name type="common">Sword bean</name>
    <name type="synonym">Dolichos gladiatus</name>
    <dbReference type="NCBI Taxonomy" id="3824"/>
    <lineage>
        <taxon>Eukaryota</taxon>
        <taxon>Viridiplantae</taxon>
        <taxon>Streptophyta</taxon>
        <taxon>Embryophyta</taxon>
        <taxon>Tracheophyta</taxon>
        <taxon>Spermatophyta</taxon>
        <taxon>Magnoliopsida</taxon>
        <taxon>eudicotyledons</taxon>
        <taxon>Gunneridae</taxon>
        <taxon>Pentapetalae</taxon>
        <taxon>rosids</taxon>
        <taxon>fabids</taxon>
        <taxon>Fabales</taxon>
        <taxon>Fabaceae</taxon>
        <taxon>Papilionoideae</taxon>
        <taxon>50 kb inversion clade</taxon>
        <taxon>NPAAA clade</taxon>
        <taxon>indigoferoid/millettioid clade</taxon>
        <taxon>Phaseoleae</taxon>
        <taxon>Canavalia</taxon>
    </lineage>
</organism>
<gene>
    <name evidence="2" type="ORF">VNO77_04261</name>
</gene>